<feature type="compositionally biased region" description="Basic residues" evidence="1">
    <location>
        <begin position="242"/>
        <end position="251"/>
    </location>
</feature>
<feature type="region of interest" description="Disordered" evidence="1">
    <location>
        <begin position="376"/>
        <end position="402"/>
    </location>
</feature>
<feature type="compositionally biased region" description="Low complexity" evidence="1">
    <location>
        <begin position="61"/>
        <end position="71"/>
    </location>
</feature>
<feature type="compositionally biased region" description="Basic and acidic residues" evidence="1">
    <location>
        <begin position="252"/>
        <end position="261"/>
    </location>
</feature>
<dbReference type="EMBL" id="CP042188">
    <property type="protein sequence ID" value="QDS70342.1"/>
    <property type="molecule type" value="Genomic_DNA"/>
</dbReference>
<feature type="compositionally biased region" description="Polar residues" evidence="1">
    <location>
        <begin position="45"/>
        <end position="60"/>
    </location>
</feature>
<keyword evidence="3" id="KW-1185">Reference proteome</keyword>
<feature type="compositionally biased region" description="Basic and acidic residues" evidence="1">
    <location>
        <begin position="75"/>
        <end position="85"/>
    </location>
</feature>
<evidence type="ECO:0000313" key="2">
    <source>
        <dbReference type="EMBL" id="QDS70342.1"/>
    </source>
</evidence>
<feature type="region of interest" description="Disordered" evidence="1">
    <location>
        <begin position="973"/>
        <end position="1014"/>
    </location>
</feature>
<feature type="region of interest" description="Disordered" evidence="1">
    <location>
        <begin position="784"/>
        <end position="811"/>
    </location>
</feature>
<proteinExistence type="predicted"/>
<feature type="region of interest" description="Disordered" evidence="1">
    <location>
        <begin position="618"/>
        <end position="687"/>
    </location>
</feature>
<evidence type="ECO:0000256" key="1">
    <source>
        <dbReference type="SAM" id="MobiDB-lite"/>
    </source>
</evidence>
<feature type="region of interest" description="Disordered" evidence="1">
    <location>
        <begin position="44"/>
        <end position="281"/>
    </location>
</feature>
<accession>A0A517L400</accession>
<feature type="compositionally biased region" description="Polar residues" evidence="1">
    <location>
        <begin position="136"/>
        <end position="146"/>
    </location>
</feature>
<feature type="compositionally biased region" description="Polar residues" evidence="1">
    <location>
        <begin position="657"/>
        <end position="671"/>
    </location>
</feature>
<dbReference type="OrthoDB" id="3926791at2759"/>
<feature type="compositionally biased region" description="Polar residues" evidence="1">
    <location>
        <begin position="376"/>
        <end position="397"/>
    </location>
</feature>
<feature type="compositionally biased region" description="Polar residues" evidence="1">
    <location>
        <begin position="213"/>
        <end position="224"/>
    </location>
</feature>
<name>A0A517L400_9PEZI</name>
<protein>
    <submittedName>
        <fullName evidence="2">Uncharacterized protein</fullName>
    </submittedName>
</protein>
<reference evidence="2 3" key="1">
    <citation type="submission" date="2019-07" db="EMBL/GenBank/DDBJ databases">
        <title>Finished genome of Venturia effusa.</title>
        <authorList>
            <person name="Young C.A."/>
            <person name="Cox M.P."/>
            <person name="Ganley A.R.D."/>
            <person name="David W.J."/>
        </authorList>
    </citation>
    <scope>NUCLEOTIDE SEQUENCE [LARGE SCALE GENOMIC DNA]</scope>
    <source>
        <strain evidence="3">albino</strain>
    </source>
</reference>
<organism evidence="2 3">
    <name type="scientific">Venturia effusa</name>
    <dbReference type="NCBI Taxonomy" id="50376"/>
    <lineage>
        <taxon>Eukaryota</taxon>
        <taxon>Fungi</taxon>
        <taxon>Dikarya</taxon>
        <taxon>Ascomycota</taxon>
        <taxon>Pezizomycotina</taxon>
        <taxon>Dothideomycetes</taxon>
        <taxon>Pleosporomycetidae</taxon>
        <taxon>Venturiales</taxon>
        <taxon>Venturiaceae</taxon>
        <taxon>Venturia</taxon>
    </lineage>
</organism>
<feature type="compositionally biased region" description="Basic and acidic residues" evidence="1">
    <location>
        <begin position="225"/>
        <end position="241"/>
    </location>
</feature>
<dbReference type="Proteomes" id="UP000316270">
    <property type="component" value="Chromosome 4"/>
</dbReference>
<feature type="compositionally biased region" description="Low complexity" evidence="1">
    <location>
        <begin position="199"/>
        <end position="212"/>
    </location>
</feature>
<feature type="compositionally biased region" description="Polar residues" evidence="1">
    <location>
        <begin position="619"/>
        <end position="638"/>
    </location>
</feature>
<sequence>MAYFVNPKAPIATSPYGEALKDKHGWHASSDVCALIVRHLLQPGAQPSLTPTTNSTRLNRSSPAAPSVSVSQTDHQPDVRAHKENIAPSSASRTSPLSHTLSRQKSSIHIGGTSIPILSHQNQEEHRATLDHSPSYEKSWSATFPRSSCIPVRKTPEKIKSQLPVPITSASVKPRRSQLPRDKPKSNLTTLFDRDHRPPIQSSSPKSSSPSSTKIQAPLLQTQLRAEERQRLKIRLEEMGRKNRSKGSKKARSNDVADKAEVSLPTPAKAAPKVEESTSSAGAVQKPSTLVYGIEPQAAPSCAVAATISPPETFAMPSIASAVSSPRTFYSAFGSPVSDSTTSGIFDYAMTGHELVSTDKIEESMLDSTLKDESSLNTIGDISSSNVASKSSEISAPQPQPADQEVLIAKPLPSIVVTNTSDHFTSAEDSDDSEMSTVVPEDFTVKEAAATGAQPKKKKKQKKKKAAAADTDFRYSFDEIPELHFTLVGEKVFLKRGPVPDAAVDERIFEDVELTTKTGESVGRDLTSNQWAYFQKVRPDLRFGPEHRTKPSIRSGDIDRPGVGKTLKNEYQTISTINIGTEAIWRPGNTLRDASPTDGLYVDAAIVELVTNIKPEQDVATSGSLVPATKSNKNSLAIPTSGKLPAPLLSEKAQGKQKVNSNSVPPVSQMSEKARGKQKATSDPTTVTSFLNPEARVFTPGPVKADSEAELEGGLDDVSGAAQQLSEIKRPSEGAFAYFLQTHPKAKFVYNAAEAYALSSHEALGAPIIRPVPTEAHEGVSFLQGRRISPTKSPEPKAAAGGGAPENLYPAQPERYNQSHLFDLDDKEYETKTFITDGKQFQVHNFPHGSFVTNKDGVLVAPPGDSPLFTKKLSPMLFHLPLSHGVGETRHNGVPMGTSVINPQPPCYILDRSINPYFQGHGAKLEVMPRPDSSLNEQFLIAFQKATEPYFLRQELSADVKWMEPSIPTGFSERAKHRQGIGRGQTATETSVKVAHPSTGELTEGTLIKPGLRGGGDAMMPSNVMITVDAVPNSRAIPQTVLDNTSRKYSWLKGILLDTEPNSSEQPPYVILPDGAMEPIFIDRNLQRIANNPAKSKKATKLCGGYLAPVGTGNKVWSNTDRYTCACCGSLYHGLKHCPAHHKNNGKANCMSCGQTDHILAACPYPIQNVQSRTIVESLRLYLGTLHCRISILTWEFEMKVIDEDKFLKLRTEMVKNPLKGEALHALANIPGCPHCDSSSHQQSIASLIEACADRCRARGDIPEEWLTPGNWMYDLRRCPLYIMIYNKNIDTHEFFAYNHLDSVAMDAIYRDFLRAQEWHIKTPLPQMDFHFHSKPRPTYKAHKSKLPPYQLARDVLAGDKEYPCEWIRESQENDFFTWV</sequence>
<gene>
    <name evidence="2" type="ORF">FKW77_008802</name>
</gene>
<feature type="compositionally biased region" description="Polar residues" evidence="1">
    <location>
        <begin position="87"/>
        <end position="107"/>
    </location>
</feature>
<evidence type="ECO:0000313" key="3">
    <source>
        <dbReference type="Proteomes" id="UP000316270"/>
    </source>
</evidence>